<dbReference type="InterPro" id="IPR000432">
    <property type="entry name" value="DNA_mismatch_repair_MutS_C"/>
</dbReference>
<name>A0A9W8H927_9FUNG</name>
<gene>
    <name evidence="6" type="ORF">H4R18_005458</name>
</gene>
<evidence type="ECO:0000259" key="5">
    <source>
        <dbReference type="PROSITE" id="PS00486"/>
    </source>
</evidence>
<evidence type="ECO:0000256" key="3">
    <source>
        <dbReference type="ARBA" id="ARBA00022840"/>
    </source>
</evidence>
<dbReference type="SMART" id="SM00534">
    <property type="entry name" value="MUTSac"/>
    <property type="match status" value="1"/>
</dbReference>
<dbReference type="GO" id="GO:0005634">
    <property type="term" value="C:nucleus"/>
    <property type="evidence" value="ECO:0007669"/>
    <property type="project" value="TreeGrafter"/>
</dbReference>
<dbReference type="Gene3D" id="3.40.50.300">
    <property type="entry name" value="P-loop containing nucleotide triphosphate hydrolases"/>
    <property type="match status" value="1"/>
</dbReference>
<dbReference type="PROSITE" id="PS00486">
    <property type="entry name" value="DNA_MISMATCH_REPAIR_2"/>
    <property type="match status" value="1"/>
</dbReference>
<protein>
    <recommendedName>
        <fullName evidence="5">DNA mismatch repair proteins mutS family domain-containing protein</fullName>
    </recommendedName>
</protein>
<reference evidence="6" key="1">
    <citation type="submission" date="2022-07" db="EMBL/GenBank/DDBJ databases">
        <title>Phylogenomic reconstructions and comparative analyses of Kickxellomycotina fungi.</title>
        <authorList>
            <person name="Reynolds N.K."/>
            <person name="Stajich J.E."/>
            <person name="Barry K."/>
            <person name="Grigoriev I.V."/>
            <person name="Crous P."/>
            <person name="Smith M.E."/>
        </authorList>
    </citation>
    <scope>NUCLEOTIDE SEQUENCE</scope>
    <source>
        <strain evidence="6">NBRC 105414</strain>
    </source>
</reference>
<dbReference type="InterPro" id="IPR017261">
    <property type="entry name" value="DNA_mismatch_repair_MutS/MSH"/>
</dbReference>
<evidence type="ECO:0000313" key="7">
    <source>
        <dbReference type="Proteomes" id="UP001140217"/>
    </source>
</evidence>
<evidence type="ECO:0000256" key="4">
    <source>
        <dbReference type="ARBA" id="ARBA00023125"/>
    </source>
</evidence>
<dbReference type="Proteomes" id="UP001140217">
    <property type="component" value="Unassembled WGS sequence"/>
</dbReference>
<proteinExistence type="inferred from homology"/>
<evidence type="ECO:0000256" key="2">
    <source>
        <dbReference type="ARBA" id="ARBA00022741"/>
    </source>
</evidence>
<sequence length="706" mass="76216">MAKYETLAAVHIVDQELGAAVFDALTKRLLVVSFGRSSADSSIQTFVKQAMPDAVLYPESNSTIKCAIPIDKDEFEFALGEQRITRVNAGAAESTRGLLREEALVEPDFAHSHRASVGCAGAIIGYLEAKHAGDLDGAVAVVWELENHMEVDQETLSYLHVFDERRHPNMHSQSKRRETTSLFTLLNKTRSAAGHDLLRKWVLCPLQALPEIHERQEAVSVLLLEKFAATLKDIQQTLSKARSVRAACLRIRTELHLVDLESLAQFSYVVIKLHQLVSSMGPVPRLIQELLTLDQSAFVALGCMIIDTVDFDASRAEERVVVAANASTSVDRLREQFDGLEDILSAASVDMEAAAGVPVTAVYFPQLGFLSSIDVSHFWREAGAEPRLGGWTLKFQTDKQRYYKNHITNDLDLSPGDVFSQLNDAEAEVLLALQGRICAHIPEIARAAELVAQLDCLQSLAAAAALHGYCRPEIDRGGCHHIVQGRHPVIESCSAQGFIANDAHLPGAGCTHDFPQAEAARRALVIVGPNASGKSVLAKQTALVVYMAHVGGYVPATRAVVGLTDRIAAMGRASESLAQRQSALSADLKAVAGILARAGPSSLVLLDEFGRGTSPTDGLALLCGALAQLTAGAEGQPACVAVTHFQGTAGALACAAPVAFWGEATNRLWRRIEVTSVRRIRGIWHKARVVAMQSRDGADGPVHLFR</sequence>
<dbReference type="Pfam" id="PF00488">
    <property type="entry name" value="MutS_V"/>
    <property type="match status" value="1"/>
</dbReference>
<dbReference type="InterPro" id="IPR027417">
    <property type="entry name" value="P-loop_NTPase"/>
</dbReference>
<dbReference type="GO" id="GO:0051026">
    <property type="term" value="P:chiasma assembly"/>
    <property type="evidence" value="ECO:0007669"/>
    <property type="project" value="TreeGrafter"/>
</dbReference>
<feature type="domain" description="DNA mismatch repair proteins mutS family" evidence="5">
    <location>
        <begin position="602"/>
        <end position="618"/>
    </location>
</feature>
<dbReference type="GO" id="GO:0030983">
    <property type="term" value="F:mismatched DNA binding"/>
    <property type="evidence" value="ECO:0007669"/>
    <property type="project" value="InterPro"/>
</dbReference>
<keyword evidence="2" id="KW-0547">Nucleotide-binding</keyword>
<comment type="similarity">
    <text evidence="1">Belongs to the DNA mismatch repair MutS family.</text>
</comment>
<dbReference type="SMART" id="SM00533">
    <property type="entry name" value="MUTSd"/>
    <property type="match status" value="1"/>
</dbReference>
<evidence type="ECO:0000256" key="1">
    <source>
        <dbReference type="ARBA" id="ARBA00006271"/>
    </source>
</evidence>
<dbReference type="PIRSF" id="PIRSF037677">
    <property type="entry name" value="DNA_mis_repair_Msh6"/>
    <property type="match status" value="1"/>
</dbReference>
<dbReference type="GO" id="GO:0006298">
    <property type="term" value="P:mismatch repair"/>
    <property type="evidence" value="ECO:0007669"/>
    <property type="project" value="InterPro"/>
</dbReference>
<dbReference type="GO" id="GO:0140664">
    <property type="term" value="F:ATP-dependent DNA damage sensor activity"/>
    <property type="evidence" value="ECO:0007669"/>
    <property type="project" value="InterPro"/>
</dbReference>
<keyword evidence="7" id="KW-1185">Reference proteome</keyword>
<keyword evidence="3" id="KW-0067">ATP-binding</keyword>
<keyword evidence="4" id="KW-0238">DNA-binding</keyword>
<evidence type="ECO:0000313" key="6">
    <source>
        <dbReference type="EMBL" id="KAJ2776850.1"/>
    </source>
</evidence>
<dbReference type="OrthoDB" id="29596at2759"/>
<dbReference type="InterPro" id="IPR045076">
    <property type="entry name" value="MutS"/>
</dbReference>
<dbReference type="Pfam" id="PF05192">
    <property type="entry name" value="MutS_III"/>
    <property type="match status" value="1"/>
</dbReference>
<dbReference type="PANTHER" id="PTHR11361:SF20">
    <property type="entry name" value="MUTS PROTEIN HOMOLOG 5"/>
    <property type="match status" value="1"/>
</dbReference>
<comment type="caution">
    <text evidence="6">The sequence shown here is derived from an EMBL/GenBank/DDBJ whole genome shotgun (WGS) entry which is preliminary data.</text>
</comment>
<dbReference type="SUPFAM" id="SSF48334">
    <property type="entry name" value="DNA repair protein MutS, domain III"/>
    <property type="match status" value="1"/>
</dbReference>
<dbReference type="EMBL" id="JANBUL010000330">
    <property type="protein sequence ID" value="KAJ2776850.1"/>
    <property type="molecule type" value="Genomic_DNA"/>
</dbReference>
<dbReference type="InterPro" id="IPR036187">
    <property type="entry name" value="DNA_mismatch_repair_MutS_sf"/>
</dbReference>
<accession>A0A9W8H927</accession>
<dbReference type="SUPFAM" id="SSF52540">
    <property type="entry name" value="P-loop containing nucleoside triphosphate hydrolases"/>
    <property type="match status" value="1"/>
</dbReference>
<organism evidence="6 7">
    <name type="scientific">Coemansia javaensis</name>
    <dbReference type="NCBI Taxonomy" id="2761396"/>
    <lineage>
        <taxon>Eukaryota</taxon>
        <taxon>Fungi</taxon>
        <taxon>Fungi incertae sedis</taxon>
        <taxon>Zoopagomycota</taxon>
        <taxon>Kickxellomycotina</taxon>
        <taxon>Kickxellomycetes</taxon>
        <taxon>Kickxellales</taxon>
        <taxon>Kickxellaceae</taxon>
        <taxon>Coemansia</taxon>
    </lineage>
</organism>
<dbReference type="InterPro" id="IPR007696">
    <property type="entry name" value="DNA_mismatch_repair_MutS_core"/>
</dbReference>
<dbReference type="GO" id="GO:0005524">
    <property type="term" value="F:ATP binding"/>
    <property type="evidence" value="ECO:0007669"/>
    <property type="project" value="UniProtKB-KW"/>
</dbReference>
<dbReference type="AlphaFoldDB" id="A0A9W8H927"/>
<dbReference type="Gene3D" id="1.10.1420.10">
    <property type="match status" value="2"/>
</dbReference>
<dbReference type="PANTHER" id="PTHR11361">
    <property type="entry name" value="DNA MISMATCH REPAIR PROTEIN MUTS FAMILY MEMBER"/>
    <property type="match status" value="1"/>
</dbReference>